<protein>
    <submittedName>
        <fullName evidence="3">DUF6458 family protein</fullName>
    </submittedName>
</protein>
<feature type="transmembrane region" description="Helical" evidence="1">
    <location>
        <begin position="29"/>
        <end position="50"/>
    </location>
</feature>
<evidence type="ECO:0000313" key="3">
    <source>
        <dbReference type="EMBL" id="MCG7320576.1"/>
    </source>
</evidence>
<dbReference type="Pfam" id="PF20059">
    <property type="entry name" value="DUF6458"/>
    <property type="match status" value="1"/>
</dbReference>
<comment type="caution">
    <text evidence="3">The sequence shown here is derived from an EMBL/GenBank/DDBJ whole genome shotgun (WGS) entry which is preliminary data.</text>
</comment>
<dbReference type="Proteomes" id="UP001521931">
    <property type="component" value="Unassembled WGS sequence"/>
</dbReference>
<reference evidence="3 4" key="1">
    <citation type="submission" date="2022-02" db="EMBL/GenBank/DDBJ databases">
        <title>Uncovering new skin microbiome diversity through culturing and metagenomics.</title>
        <authorList>
            <person name="Conlan S."/>
            <person name="Deming C."/>
            <person name="Nisc Comparative Sequencing Program N."/>
            <person name="Segre J.A."/>
        </authorList>
    </citation>
    <scope>NUCLEOTIDE SEQUENCE [LARGE SCALE GENOMIC DNA]</scope>
    <source>
        <strain evidence="3 4">ACRQZ</strain>
    </source>
</reference>
<proteinExistence type="predicted"/>
<sequence>MGIGLGIFLLVVGAVLKFAVQDAIPSIDLGMIGLILMGAGALSLVLSLIINQQRRHTRHDAIIEHHDTTPPRERY</sequence>
<keyword evidence="1" id="KW-0812">Transmembrane</keyword>
<evidence type="ECO:0000259" key="2">
    <source>
        <dbReference type="Pfam" id="PF20059"/>
    </source>
</evidence>
<accession>A0ABS9PY61</accession>
<dbReference type="RefSeq" id="WP_019285303.1">
    <property type="nucleotide sequence ID" value="NZ_DAMCTM010000003.1"/>
</dbReference>
<gene>
    <name evidence="3" type="ORF">MHL29_01530</name>
</gene>
<dbReference type="InterPro" id="IPR045597">
    <property type="entry name" value="DUF6458"/>
</dbReference>
<keyword evidence="4" id="KW-1185">Reference proteome</keyword>
<name>A0ABS9PY61_9MICO</name>
<organism evidence="3 4">
    <name type="scientific">Arsenicicoccus bolidensis</name>
    <dbReference type="NCBI Taxonomy" id="229480"/>
    <lineage>
        <taxon>Bacteria</taxon>
        <taxon>Bacillati</taxon>
        <taxon>Actinomycetota</taxon>
        <taxon>Actinomycetes</taxon>
        <taxon>Micrococcales</taxon>
        <taxon>Intrasporangiaceae</taxon>
        <taxon>Arsenicicoccus</taxon>
    </lineage>
</organism>
<dbReference type="EMBL" id="JAKRCV010000002">
    <property type="protein sequence ID" value="MCG7320576.1"/>
    <property type="molecule type" value="Genomic_DNA"/>
</dbReference>
<feature type="domain" description="DUF6458" evidence="2">
    <location>
        <begin position="1"/>
        <end position="69"/>
    </location>
</feature>
<keyword evidence="1" id="KW-1133">Transmembrane helix</keyword>
<keyword evidence="1" id="KW-0472">Membrane</keyword>
<evidence type="ECO:0000313" key="4">
    <source>
        <dbReference type="Proteomes" id="UP001521931"/>
    </source>
</evidence>
<evidence type="ECO:0000256" key="1">
    <source>
        <dbReference type="SAM" id="Phobius"/>
    </source>
</evidence>